<dbReference type="SMART" id="SM00028">
    <property type="entry name" value="TPR"/>
    <property type="match status" value="3"/>
</dbReference>
<evidence type="ECO:0000259" key="10">
    <source>
        <dbReference type="PROSITE" id="PS50059"/>
    </source>
</evidence>
<dbReference type="FunFam" id="3.10.50.40:FF:000012">
    <property type="entry name" value="Peptidylprolyl isomerase"/>
    <property type="match status" value="1"/>
</dbReference>
<dbReference type="GO" id="GO:0003755">
    <property type="term" value="F:peptidyl-prolyl cis-trans isomerase activity"/>
    <property type="evidence" value="ECO:0007669"/>
    <property type="project" value="UniProtKB-KW"/>
</dbReference>
<dbReference type="GO" id="GO:0070370">
    <property type="term" value="P:cellular heat acclimation"/>
    <property type="evidence" value="ECO:0007669"/>
    <property type="project" value="UniProtKB-ARBA"/>
</dbReference>
<keyword evidence="8" id="KW-0697">Rotamase</keyword>
<reference evidence="11 12" key="1">
    <citation type="submission" date="2024-02" db="EMBL/GenBank/DDBJ databases">
        <title>de novo genome assembly of Solanum bulbocastanum strain 11H21.</title>
        <authorList>
            <person name="Hosaka A.J."/>
        </authorList>
    </citation>
    <scope>NUCLEOTIDE SEQUENCE [LARGE SCALE GENOMIC DNA]</scope>
    <source>
        <tissue evidence="11">Young leaves</tissue>
    </source>
</reference>
<comment type="caution">
    <text evidence="11">The sequence shown here is derived from an EMBL/GenBank/DDBJ whole genome shotgun (WGS) entry which is preliminary data.</text>
</comment>
<evidence type="ECO:0000256" key="2">
    <source>
        <dbReference type="ARBA" id="ARBA00006577"/>
    </source>
</evidence>
<evidence type="ECO:0000313" key="11">
    <source>
        <dbReference type="EMBL" id="KAK6781303.1"/>
    </source>
</evidence>
<dbReference type="Pfam" id="PF00515">
    <property type="entry name" value="TPR_1"/>
    <property type="match status" value="1"/>
</dbReference>
<protein>
    <recommendedName>
        <fullName evidence="3 8">peptidylprolyl isomerase</fullName>
        <ecNumber evidence="3 8">5.2.1.8</ecNumber>
    </recommendedName>
</protein>
<dbReference type="PROSITE" id="PS50059">
    <property type="entry name" value="FKBP_PPIASE"/>
    <property type="match status" value="3"/>
</dbReference>
<name>A0AAN8Y9B5_SOLBU</name>
<dbReference type="InterPro" id="IPR046357">
    <property type="entry name" value="PPIase_dom_sf"/>
</dbReference>
<keyword evidence="12" id="KW-1185">Reference proteome</keyword>
<dbReference type="AlphaFoldDB" id="A0AAN8Y9B5"/>
<dbReference type="InterPro" id="IPR050754">
    <property type="entry name" value="FKBP4/5/8-like"/>
</dbReference>
<organism evidence="11 12">
    <name type="scientific">Solanum bulbocastanum</name>
    <name type="common">Wild potato</name>
    <dbReference type="NCBI Taxonomy" id="147425"/>
    <lineage>
        <taxon>Eukaryota</taxon>
        <taxon>Viridiplantae</taxon>
        <taxon>Streptophyta</taxon>
        <taxon>Embryophyta</taxon>
        <taxon>Tracheophyta</taxon>
        <taxon>Spermatophyta</taxon>
        <taxon>Magnoliopsida</taxon>
        <taxon>eudicotyledons</taxon>
        <taxon>Gunneridae</taxon>
        <taxon>Pentapetalae</taxon>
        <taxon>asterids</taxon>
        <taxon>lamiids</taxon>
        <taxon>Solanales</taxon>
        <taxon>Solanaceae</taxon>
        <taxon>Solanoideae</taxon>
        <taxon>Solaneae</taxon>
        <taxon>Solanum</taxon>
    </lineage>
</organism>
<dbReference type="SUPFAM" id="SSF48452">
    <property type="entry name" value="TPR-like"/>
    <property type="match status" value="1"/>
</dbReference>
<dbReference type="InterPro" id="IPR019734">
    <property type="entry name" value="TPR_rpt"/>
</dbReference>
<evidence type="ECO:0000256" key="1">
    <source>
        <dbReference type="ARBA" id="ARBA00000971"/>
    </source>
</evidence>
<evidence type="ECO:0000256" key="3">
    <source>
        <dbReference type="ARBA" id="ARBA00013194"/>
    </source>
</evidence>
<proteinExistence type="inferred from homology"/>
<feature type="domain" description="PPIase FKBP-type" evidence="10">
    <location>
        <begin position="188"/>
        <end position="277"/>
    </location>
</feature>
<evidence type="ECO:0000256" key="9">
    <source>
        <dbReference type="PROSITE-ProRule" id="PRU00339"/>
    </source>
</evidence>
<dbReference type="InterPro" id="IPR011990">
    <property type="entry name" value="TPR-like_helical_dom_sf"/>
</dbReference>
<keyword evidence="4" id="KW-0677">Repeat</keyword>
<dbReference type="FunFam" id="1.25.40.10:FF:000008">
    <property type="entry name" value="Peptidylprolyl isomerase"/>
    <property type="match status" value="1"/>
</dbReference>
<dbReference type="SUPFAM" id="SSF54534">
    <property type="entry name" value="FKBP-like"/>
    <property type="match status" value="3"/>
</dbReference>
<accession>A0AAN8Y9B5</accession>
<evidence type="ECO:0000256" key="6">
    <source>
        <dbReference type="ARBA" id="ARBA00022860"/>
    </source>
</evidence>
<keyword evidence="6" id="KW-0112">Calmodulin-binding</keyword>
<dbReference type="PROSITE" id="PS50005">
    <property type="entry name" value="TPR"/>
    <property type="match status" value="1"/>
</dbReference>
<keyword evidence="7 8" id="KW-0413">Isomerase</keyword>
<dbReference type="EC" id="5.2.1.8" evidence="3 8"/>
<dbReference type="Proteomes" id="UP001371456">
    <property type="component" value="Unassembled WGS sequence"/>
</dbReference>
<feature type="repeat" description="TPR" evidence="9">
    <location>
        <begin position="497"/>
        <end position="530"/>
    </location>
</feature>
<dbReference type="FunFam" id="3.10.50.40:FF:000022">
    <property type="entry name" value="Peptidylprolyl isomerase"/>
    <property type="match status" value="1"/>
</dbReference>
<feature type="domain" description="PPIase FKBP-type" evidence="10">
    <location>
        <begin position="305"/>
        <end position="397"/>
    </location>
</feature>
<dbReference type="FunFam" id="3.10.50.40:FF:000017">
    <property type="entry name" value="Peptidylprolyl isomerase"/>
    <property type="match status" value="1"/>
</dbReference>
<comment type="similarity">
    <text evidence="2">Belongs to the FKBP-type PPIase family.</text>
</comment>
<evidence type="ECO:0000256" key="8">
    <source>
        <dbReference type="PROSITE-ProRule" id="PRU00277"/>
    </source>
</evidence>
<dbReference type="PANTHER" id="PTHR46512:SF11">
    <property type="entry name" value="PEPTIDYLPROLYL ISOMERASE"/>
    <property type="match status" value="1"/>
</dbReference>
<dbReference type="Pfam" id="PF00254">
    <property type="entry name" value="FKBP_C"/>
    <property type="match status" value="3"/>
</dbReference>
<gene>
    <name evidence="11" type="ORF">RDI58_023487</name>
</gene>
<dbReference type="GO" id="GO:0005516">
    <property type="term" value="F:calmodulin binding"/>
    <property type="evidence" value="ECO:0007669"/>
    <property type="project" value="UniProtKB-KW"/>
</dbReference>
<evidence type="ECO:0000256" key="5">
    <source>
        <dbReference type="ARBA" id="ARBA00022803"/>
    </source>
</evidence>
<dbReference type="Gene3D" id="1.25.40.10">
    <property type="entry name" value="Tetratricopeptide repeat domain"/>
    <property type="match status" value="1"/>
</dbReference>
<dbReference type="InterPro" id="IPR001179">
    <property type="entry name" value="PPIase_FKBP_dom"/>
</dbReference>
<dbReference type="Gene3D" id="3.10.50.40">
    <property type="match status" value="3"/>
</dbReference>
<evidence type="ECO:0000313" key="12">
    <source>
        <dbReference type="Proteomes" id="UP001371456"/>
    </source>
</evidence>
<evidence type="ECO:0000256" key="4">
    <source>
        <dbReference type="ARBA" id="ARBA00022737"/>
    </source>
</evidence>
<dbReference type="EMBL" id="JBANQN010000009">
    <property type="protein sequence ID" value="KAK6781303.1"/>
    <property type="molecule type" value="Genomic_DNA"/>
</dbReference>
<dbReference type="PANTHER" id="PTHR46512">
    <property type="entry name" value="PEPTIDYLPROLYL ISOMERASE"/>
    <property type="match status" value="1"/>
</dbReference>
<keyword evidence="5 9" id="KW-0802">TPR repeat</keyword>
<feature type="domain" description="PPIase FKBP-type" evidence="10">
    <location>
        <begin position="72"/>
        <end position="160"/>
    </location>
</feature>
<sequence length="584" mass="65373">MDEDFEFPVSSSNNVAAEEMDMDMGMGMGMGMDDVPEPDPIMKVDEEKEIGKTGIKKKLLKEGEGWEHPSKGDEVEVHYVGTLLDGTQFDSSRDRGTPFKFKLGEGQVIKGWDEGIKTMKKGEKALFTIPPDMAYGESGSPPTIPPNATLQFEVELLSWISVKDICKDGGIFKKILVEGEEWQNPNDLDEVFVKYEARLEDGTVVSKSDGVEFTVQDGYFCPALSKAVKTMKKGERVLLTVKPQYAFGETGKVASGDEGGVPPNATLQINLELISWKIVSEVTNDKKVLKRILKEGEGYERPNDGALVKVKLIGKLQDGTVFVKKGHDEEEPFEFKIDEEQVVDGLDKAVKKMKKGEIALITIQPEYAFGAFDSPQELAIVPGNSIVYYEVELVSFVKEKESWDMSTQEKIEAAGKKKEEGNVLFKAGNYVRASKRYEKAVSFIEYDSSFSDDEKQQVKLLKVSCNLNNAACKLKLKEYKEAAKLCSKVLEIDSKNVKALYRRAQAYIQLFDLDLAELDIKKALEIDPDNRDVKLEYKVLKEKIKEYNKKDAQFYGNIFAKMNKLEQSGEAKNEASPMAIDSKA</sequence>
<evidence type="ECO:0000256" key="7">
    <source>
        <dbReference type="ARBA" id="ARBA00023235"/>
    </source>
</evidence>
<comment type="catalytic activity">
    <reaction evidence="1 8">
        <text>[protein]-peptidylproline (omega=180) = [protein]-peptidylproline (omega=0)</text>
        <dbReference type="Rhea" id="RHEA:16237"/>
        <dbReference type="Rhea" id="RHEA-COMP:10747"/>
        <dbReference type="Rhea" id="RHEA-COMP:10748"/>
        <dbReference type="ChEBI" id="CHEBI:83833"/>
        <dbReference type="ChEBI" id="CHEBI:83834"/>
        <dbReference type="EC" id="5.2.1.8"/>
    </reaction>
</comment>